<accession>A8ZKX3</accession>
<organism evidence="1 2">
    <name type="scientific">Acaryochloris marina (strain MBIC 11017)</name>
    <dbReference type="NCBI Taxonomy" id="329726"/>
    <lineage>
        <taxon>Bacteria</taxon>
        <taxon>Bacillati</taxon>
        <taxon>Cyanobacteriota</taxon>
        <taxon>Cyanophyceae</taxon>
        <taxon>Acaryochloridales</taxon>
        <taxon>Acaryochloridaceae</taxon>
        <taxon>Acaryochloris</taxon>
    </lineage>
</organism>
<dbReference type="EMBL" id="CP000838">
    <property type="protein sequence ID" value="ABW31441.1"/>
    <property type="molecule type" value="Genomic_DNA"/>
</dbReference>
<reference evidence="1 2" key="1">
    <citation type="journal article" date="2008" name="Proc. Natl. Acad. Sci. U.S.A.">
        <title>Niche adaptation and genome expansion in the chlorophyll d-producing cyanobacterium Acaryochloris marina.</title>
        <authorList>
            <person name="Swingley W.D."/>
            <person name="Chen M."/>
            <person name="Cheung P.C."/>
            <person name="Conrad A.L."/>
            <person name="Dejesa L.C."/>
            <person name="Hao J."/>
            <person name="Honchak B.M."/>
            <person name="Karbach L.E."/>
            <person name="Kurdoglu A."/>
            <person name="Lahiri S."/>
            <person name="Mastrian S.D."/>
            <person name="Miyashita H."/>
            <person name="Page L."/>
            <person name="Ramakrishna P."/>
            <person name="Satoh S."/>
            <person name="Sattley W.M."/>
            <person name="Shimada Y."/>
            <person name="Taylor H.L."/>
            <person name="Tomo T."/>
            <person name="Tsuchiya T."/>
            <person name="Wang Z.T."/>
            <person name="Raymond J."/>
            <person name="Mimuro M."/>
            <person name="Blankenship R.E."/>
            <person name="Touchman J.W."/>
        </authorList>
    </citation>
    <scope>NUCLEOTIDE SEQUENCE [LARGE SCALE GENOMIC DNA]</scope>
    <source>
        <strain evidence="2">MBIC 11017</strain>
        <plasmid evidence="2">Plasmid pREB1</plasmid>
    </source>
</reference>
<keyword evidence="2" id="KW-1185">Reference proteome</keyword>
<evidence type="ECO:0000313" key="1">
    <source>
        <dbReference type="EMBL" id="ABW31441.1"/>
    </source>
</evidence>
<keyword evidence="1" id="KW-0614">Plasmid</keyword>
<name>A8ZKX3_ACAM1</name>
<geneLocation type="plasmid" evidence="1 2">
    <name>pREB1</name>
</geneLocation>
<sequence length="41" mass="4692">MCSKVSSLALSESLVWFVAFYNNHPDSAAWPHQQNLEIRSQ</sequence>
<dbReference type="KEGG" id="amr:AM1_A0323"/>
<protein>
    <submittedName>
        <fullName evidence="1">Uncharacterized protein</fullName>
    </submittedName>
</protein>
<evidence type="ECO:0000313" key="2">
    <source>
        <dbReference type="Proteomes" id="UP000000268"/>
    </source>
</evidence>
<dbReference type="Proteomes" id="UP000000268">
    <property type="component" value="Plasmid pREB1"/>
</dbReference>
<dbReference type="AlphaFoldDB" id="A8ZKX3"/>
<gene>
    <name evidence="1" type="ordered locus">AM1_A0323</name>
</gene>
<proteinExistence type="predicted"/>
<dbReference type="HOGENOM" id="CLU_3264086_0_0_3"/>